<keyword evidence="4 10" id="KW-0812">Transmembrane</keyword>
<feature type="transmembrane region" description="Helical" evidence="10">
    <location>
        <begin position="762"/>
        <end position="780"/>
    </location>
</feature>
<feature type="compositionally biased region" description="Basic and acidic residues" evidence="9">
    <location>
        <begin position="27"/>
        <end position="36"/>
    </location>
</feature>
<gene>
    <name evidence="11" type="ORF">KCV03_g4173</name>
</gene>
<evidence type="ECO:0000256" key="4">
    <source>
        <dbReference type="ARBA" id="ARBA00022692"/>
    </source>
</evidence>
<feature type="transmembrane region" description="Helical" evidence="10">
    <location>
        <begin position="863"/>
        <end position="885"/>
    </location>
</feature>
<organism evidence="11 12">
    <name type="scientific">Aureobasidium melanogenum</name>
    <name type="common">Aureobasidium pullulans var. melanogenum</name>
    <dbReference type="NCBI Taxonomy" id="46634"/>
    <lineage>
        <taxon>Eukaryota</taxon>
        <taxon>Fungi</taxon>
        <taxon>Dikarya</taxon>
        <taxon>Ascomycota</taxon>
        <taxon>Pezizomycotina</taxon>
        <taxon>Dothideomycetes</taxon>
        <taxon>Dothideomycetidae</taxon>
        <taxon>Dothideales</taxon>
        <taxon>Saccotheciaceae</taxon>
        <taxon>Aureobasidium</taxon>
    </lineage>
</organism>
<dbReference type="GO" id="GO:0016020">
    <property type="term" value="C:membrane"/>
    <property type="evidence" value="ECO:0007669"/>
    <property type="project" value="UniProtKB-SubCell"/>
</dbReference>
<feature type="transmembrane region" description="Helical" evidence="10">
    <location>
        <begin position="202"/>
        <end position="220"/>
    </location>
</feature>
<evidence type="ECO:0000313" key="12">
    <source>
        <dbReference type="Proteomes" id="UP000767238"/>
    </source>
</evidence>
<keyword evidence="6" id="KW-0653">Protein transport</keyword>
<evidence type="ECO:0000256" key="2">
    <source>
        <dbReference type="ARBA" id="ARBA00008807"/>
    </source>
</evidence>
<dbReference type="InterPro" id="IPR004813">
    <property type="entry name" value="OPT"/>
</dbReference>
<feature type="region of interest" description="Disordered" evidence="9">
    <location>
        <begin position="1"/>
        <end position="49"/>
    </location>
</feature>
<protein>
    <submittedName>
        <fullName evidence="11">OPT-domain-containing protein</fullName>
    </submittedName>
</protein>
<dbReference type="GO" id="GO:0015031">
    <property type="term" value="P:protein transport"/>
    <property type="evidence" value="ECO:0007669"/>
    <property type="project" value="UniProtKB-KW"/>
</dbReference>
<dbReference type="OrthoDB" id="9986677at2759"/>
<evidence type="ECO:0000256" key="1">
    <source>
        <dbReference type="ARBA" id="ARBA00004141"/>
    </source>
</evidence>
<feature type="transmembrane region" description="Helical" evidence="10">
    <location>
        <begin position="609"/>
        <end position="632"/>
    </location>
</feature>
<feature type="transmembrane region" description="Helical" evidence="10">
    <location>
        <begin position="486"/>
        <end position="508"/>
    </location>
</feature>
<dbReference type="Pfam" id="PF03169">
    <property type="entry name" value="OPT"/>
    <property type="match status" value="1"/>
</dbReference>
<accession>A0A9P8K6G5</accession>
<dbReference type="NCBIfam" id="TIGR00727">
    <property type="entry name" value="ISP4_OPT"/>
    <property type="match status" value="1"/>
</dbReference>
<dbReference type="GO" id="GO:0035673">
    <property type="term" value="F:oligopeptide transmembrane transporter activity"/>
    <property type="evidence" value="ECO:0007669"/>
    <property type="project" value="InterPro"/>
</dbReference>
<keyword evidence="5" id="KW-0571">Peptide transport</keyword>
<evidence type="ECO:0000256" key="5">
    <source>
        <dbReference type="ARBA" id="ARBA00022856"/>
    </source>
</evidence>
<evidence type="ECO:0000256" key="6">
    <source>
        <dbReference type="ARBA" id="ARBA00022927"/>
    </source>
</evidence>
<feature type="transmembrane region" description="Helical" evidence="10">
    <location>
        <begin position="834"/>
        <end position="851"/>
    </location>
</feature>
<evidence type="ECO:0000256" key="9">
    <source>
        <dbReference type="SAM" id="MobiDB-lite"/>
    </source>
</evidence>
<feature type="compositionally biased region" description="Polar residues" evidence="9">
    <location>
        <begin position="11"/>
        <end position="26"/>
    </location>
</feature>
<dbReference type="InterPro" id="IPR004648">
    <property type="entry name" value="Oligpept_transpt"/>
</dbReference>
<feature type="transmembrane region" description="Helical" evidence="10">
    <location>
        <begin position="240"/>
        <end position="257"/>
    </location>
</feature>
<dbReference type="AlphaFoldDB" id="A0A9P8K6G5"/>
<dbReference type="PANTHER" id="PTHR22601">
    <property type="entry name" value="ISP4 LIKE PROTEIN"/>
    <property type="match status" value="1"/>
</dbReference>
<sequence length="929" mass="105688">MASDEDDITPSGDSPSRLKTMNSSAAEQKDSKESSNFRDPASGMDEKDIIGDTEVIQIKDVDDSTALEIENDVEAVMDKVITLSIEECRKLLKQLLEDHKYDYNFTRSQKEKLRNLLGGPAKDQSVGEWEIILKKETAINIFYSPYPEVRSIARPHDDVNVACETIRAHLLGYLWACIGQFVNSLFNARYPTITIASSVTQIFLYPCGIFMAWVLPDWGMTIFGKRHSLNPGPWTYKEQMLSTIIVNVGLTSAYVFWNIQTQQVYYKDTWVNVPEYQILLLLSTQLMGLGFAGVLRRFVVYPSQAIWPSILPTVALNRALLVKEKHEKLSGWQMSRYKFFFIFFAAMTAYFWLPGYLFPALSYFAWMTWIKPSDFNLAAVTGSQFGLGFNPLSSLDYNVFSAYAYPLTWPFFSQFQQYMGRIISGLIILATYYSNFKWTGFLPINSSGIFDNTGQPYNITRVMTNGRLDYDEYYKYSPAFYSAGNLVLYCAFFAFYTLTFVFIILDFWRPLAEAYKRMSSAGWSQIQNMSSRSRQAMASFASGNIRQGFHHLVHLMDGEGSVYDGFHDPFTQMMRNYKEVPDWWFLIIALISFIFAIIILKTYDGLQTPVWTIFFVIILNLVFLVPMSYLYAISGTTQGLNIITELVMGYALPGRPEALMFVKAFGYNINGQADNYISDQKMGFYAQIPPRAMYRGQLISAVLTALVAYGCVDFVDNDIKGICTPDQSAKFNCEAGSQIYFSSSVVWGAIGPARVFSQFYPFMKYMFLLGAILAVVWWSIKRYGPYVQSAAQAKLAPSIFRPLNLLVFTPLSWLRDVHPSLVINGFLLWAPYNLTYFTSAVYMSFGFMYYLRRYKTAWWEKYNYVLSAALSAGVAFSGIIIFFAVQYHPVNVNWWGTNIVGEGVDGGAGQAALLTTLPSKGYFGPDTWQ</sequence>
<keyword evidence="8 10" id="KW-0472">Membrane</keyword>
<reference evidence="11" key="1">
    <citation type="journal article" date="2021" name="J Fungi (Basel)">
        <title>Virulence traits and population genomics of the black yeast Aureobasidium melanogenum.</title>
        <authorList>
            <person name="Cernosa A."/>
            <person name="Sun X."/>
            <person name="Gostincar C."/>
            <person name="Fang C."/>
            <person name="Gunde-Cimerman N."/>
            <person name="Song Z."/>
        </authorList>
    </citation>
    <scope>NUCLEOTIDE SEQUENCE</scope>
    <source>
        <strain evidence="11">EXF-8016</strain>
    </source>
</reference>
<feature type="transmembrane region" description="Helical" evidence="10">
    <location>
        <begin position="583"/>
        <end position="603"/>
    </location>
</feature>
<evidence type="ECO:0000256" key="10">
    <source>
        <dbReference type="SAM" id="Phobius"/>
    </source>
</evidence>
<dbReference type="EMBL" id="JAHFYH010000024">
    <property type="protein sequence ID" value="KAH0223601.1"/>
    <property type="molecule type" value="Genomic_DNA"/>
</dbReference>
<feature type="transmembrane region" description="Helical" evidence="10">
    <location>
        <begin position="418"/>
        <end position="436"/>
    </location>
</feature>
<keyword evidence="7 10" id="KW-1133">Transmembrane helix</keyword>
<dbReference type="NCBIfam" id="TIGR00728">
    <property type="entry name" value="OPT_sfam"/>
    <property type="match status" value="1"/>
</dbReference>
<comment type="similarity">
    <text evidence="2">Belongs to the oligopeptide OPT transporter family.</text>
</comment>
<evidence type="ECO:0000256" key="8">
    <source>
        <dbReference type="ARBA" id="ARBA00023136"/>
    </source>
</evidence>
<reference evidence="11" key="2">
    <citation type="submission" date="2021-08" db="EMBL/GenBank/DDBJ databases">
        <authorList>
            <person name="Gostincar C."/>
            <person name="Sun X."/>
            <person name="Song Z."/>
            <person name="Gunde-Cimerman N."/>
        </authorList>
    </citation>
    <scope>NUCLEOTIDE SEQUENCE</scope>
    <source>
        <strain evidence="11">EXF-8016</strain>
    </source>
</reference>
<comment type="subcellular location">
    <subcellularLocation>
        <location evidence="1">Membrane</location>
        <topology evidence="1">Multi-pass membrane protein</topology>
    </subcellularLocation>
</comment>
<evidence type="ECO:0000313" key="11">
    <source>
        <dbReference type="EMBL" id="KAH0223601.1"/>
    </source>
</evidence>
<evidence type="ECO:0000256" key="3">
    <source>
        <dbReference type="ARBA" id="ARBA00022448"/>
    </source>
</evidence>
<dbReference type="Proteomes" id="UP000767238">
    <property type="component" value="Unassembled WGS sequence"/>
</dbReference>
<feature type="non-terminal residue" evidence="11">
    <location>
        <position position="929"/>
    </location>
</feature>
<proteinExistence type="inferred from homology"/>
<name>A0A9P8K6G5_AURME</name>
<evidence type="ECO:0000256" key="7">
    <source>
        <dbReference type="ARBA" id="ARBA00022989"/>
    </source>
</evidence>
<feature type="transmembrane region" description="Helical" evidence="10">
    <location>
        <begin position="278"/>
        <end position="299"/>
    </location>
</feature>
<feature type="transmembrane region" description="Helical" evidence="10">
    <location>
        <begin position="341"/>
        <end position="365"/>
    </location>
</feature>
<keyword evidence="3" id="KW-0813">Transport</keyword>
<comment type="caution">
    <text evidence="11">The sequence shown here is derived from an EMBL/GenBank/DDBJ whole genome shotgun (WGS) entry which is preliminary data.</text>
</comment>